<evidence type="ECO:0000313" key="1">
    <source>
        <dbReference type="EMBL" id="GIZ02997.1"/>
    </source>
</evidence>
<proteinExistence type="predicted"/>
<organism evidence="1 2">
    <name type="scientific">Caerostris extrusa</name>
    <name type="common">Bark spider</name>
    <name type="synonym">Caerostris bankana</name>
    <dbReference type="NCBI Taxonomy" id="172846"/>
    <lineage>
        <taxon>Eukaryota</taxon>
        <taxon>Metazoa</taxon>
        <taxon>Ecdysozoa</taxon>
        <taxon>Arthropoda</taxon>
        <taxon>Chelicerata</taxon>
        <taxon>Arachnida</taxon>
        <taxon>Araneae</taxon>
        <taxon>Araneomorphae</taxon>
        <taxon>Entelegynae</taxon>
        <taxon>Araneoidea</taxon>
        <taxon>Araneidae</taxon>
        <taxon>Caerostris</taxon>
    </lineage>
</organism>
<name>A0AAV4Y6V1_CAEEX</name>
<evidence type="ECO:0000313" key="2">
    <source>
        <dbReference type="Proteomes" id="UP001054945"/>
    </source>
</evidence>
<sequence>MLGLKLDACKTRCLDSNPMIGTLIHTEKLGFLFLKLKATYATAQIPNQKLQYSNSKATAEIQKWNTLHHTIGGMTFPCPFQKLPFNIPSRNSSFCIGTLEKWHTL</sequence>
<protein>
    <submittedName>
        <fullName evidence="1">Uncharacterized protein</fullName>
    </submittedName>
</protein>
<dbReference type="AlphaFoldDB" id="A0AAV4Y6V1"/>
<reference evidence="1 2" key="1">
    <citation type="submission" date="2021-06" db="EMBL/GenBank/DDBJ databases">
        <title>Caerostris extrusa draft genome.</title>
        <authorList>
            <person name="Kono N."/>
            <person name="Arakawa K."/>
        </authorList>
    </citation>
    <scope>NUCLEOTIDE SEQUENCE [LARGE SCALE GENOMIC DNA]</scope>
</reference>
<keyword evidence="2" id="KW-1185">Reference proteome</keyword>
<dbReference type="Proteomes" id="UP001054945">
    <property type="component" value="Unassembled WGS sequence"/>
</dbReference>
<dbReference type="EMBL" id="BPLR01001537">
    <property type="protein sequence ID" value="GIZ02997.1"/>
    <property type="molecule type" value="Genomic_DNA"/>
</dbReference>
<accession>A0AAV4Y6V1</accession>
<comment type="caution">
    <text evidence="1">The sequence shown here is derived from an EMBL/GenBank/DDBJ whole genome shotgun (WGS) entry which is preliminary data.</text>
</comment>
<gene>
    <name evidence="1" type="ORF">CEXT_707501</name>
</gene>